<evidence type="ECO:0000313" key="1">
    <source>
        <dbReference type="EMBL" id="CAG8570942.1"/>
    </source>
</evidence>
<dbReference type="EMBL" id="CAJVPT010010481">
    <property type="protein sequence ID" value="CAG8570942.1"/>
    <property type="molecule type" value="Genomic_DNA"/>
</dbReference>
<organism evidence="1 2">
    <name type="scientific">Acaulospora colombiana</name>
    <dbReference type="NCBI Taxonomy" id="27376"/>
    <lineage>
        <taxon>Eukaryota</taxon>
        <taxon>Fungi</taxon>
        <taxon>Fungi incertae sedis</taxon>
        <taxon>Mucoromycota</taxon>
        <taxon>Glomeromycotina</taxon>
        <taxon>Glomeromycetes</taxon>
        <taxon>Diversisporales</taxon>
        <taxon>Acaulosporaceae</taxon>
        <taxon>Acaulospora</taxon>
    </lineage>
</organism>
<gene>
    <name evidence="1" type="ORF">ACOLOM_LOCUS5603</name>
</gene>
<keyword evidence="2" id="KW-1185">Reference proteome</keyword>
<accession>A0ACA9M6U3</accession>
<name>A0ACA9M6U3_9GLOM</name>
<protein>
    <submittedName>
        <fullName evidence="1">4394_t:CDS:1</fullName>
    </submittedName>
</protein>
<sequence>GILPPASGNEPFLPEVNDDDEKSKLAMSLSYSGHHIPGRYLCVIVEPYPPLPPEQLPRASTVEPPEVRFRTGPAVPILQGVNNVPLSSRAGSVRFRSTTPLFLPENEDDGVTEIPSGHGGQTRVLPPVPLFGRVERDEGDSDGEAGKGLLAFSQALAQVGHEEGGDDSDEDYLRGDADENPRMLD</sequence>
<comment type="caution">
    <text evidence="1">The sequence shown here is derived from an EMBL/GenBank/DDBJ whole genome shotgun (WGS) entry which is preliminary data.</text>
</comment>
<dbReference type="Proteomes" id="UP000789525">
    <property type="component" value="Unassembled WGS sequence"/>
</dbReference>
<feature type="non-terminal residue" evidence="1">
    <location>
        <position position="1"/>
    </location>
</feature>
<reference evidence="1" key="1">
    <citation type="submission" date="2021-06" db="EMBL/GenBank/DDBJ databases">
        <authorList>
            <person name="Kallberg Y."/>
            <person name="Tangrot J."/>
            <person name="Rosling A."/>
        </authorList>
    </citation>
    <scope>NUCLEOTIDE SEQUENCE</scope>
    <source>
        <strain evidence="1">CL356</strain>
    </source>
</reference>
<evidence type="ECO:0000313" key="2">
    <source>
        <dbReference type="Proteomes" id="UP000789525"/>
    </source>
</evidence>
<proteinExistence type="predicted"/>